<dbReference type="Gene3D" id="1.10.287.130">
    <property type="match status" value="1"/>
</dbReference>
<evidence type="ECO:0000256" key="5">
    <source>
        <dbReference type="ARBA" id="ARBA00022741"/>
    </source>
</evidence>
<dbReference type="SUPFAM" id="SSF52091">
    <property type="entry name" value="SpoIIaa-like"/>
    <property type="match status" value="1"/>
</dbReference>
<dbReference type="CDD" id="cd07041">
    <property type="entry name" value="STAS_RsbR_RsbS_like"/>
    <property type="match status" value="1"/>
</dbReference>
<evidence type="ECO:0000256" key="6">
    <source>
        <dbReference type="ARBA" id="ARBA00022777"/>
    </source>
</evidence>
<accession>A0ABT2WEF8</accession>
<dbReference type="SMART" id="SM00388">
    <property type="entry name" value="HisKA"/>
    <property type="match status" value="1"/>
</dbReference>
<keyword evidence="3" id="KW-0597">Phosphoprotein</keyword>
<organism evidence="11 12">
    <name type="scientific">Pallidibacillus thermolactis</name>
    <dbReference type="NCBI Taxonomy" id="251051"/>
    <lineage>
        <taxon>Bacteria</taxon>
        <taxon>Bacillati</taxon>
        <taxon>Bacillota</taxon>
        <taxon>Bacilli</taxon>
        <taxon>Bacillales</taxon>
        <taxon>Bacillaceae</taxon>
        <taxon>Pallidibacillus</taxon>
    </lineage>
</organism>
<dbReference type="PROSITE" id="PS50109">
    <property type="entry name" value="HIS_KIN"/>
    <property type="match status" value="1"/>
</dbReference>
<evidence type="ECO:0000256" key="3">
    <source>
        <dbReference type="ARBA" id="ARBA00022553"/>
    </source>
</evidence>
<dbReference type="GO" id="GO:0005524">
    <property type="term" value="F:ATP binding"/>
    <property type="evidence" value="ECO:0007669"/>
    <property type="project" value="UniProtKB-KW"/>
</dbReference>
<evidence type="ECO:0000256" key="8">
    <source>
        <dbReference type="ARBA" id="ARBA00023012"/>
    </source>
</evidence>
<evidence type="ECO:0000256" key="4">
    <source>
        <dbReference type="ARBA" id="ARBA00022679"/>
    </source>
</evidence>
<evidence type="ECO:0000256" key="7">
    <source>
        <dbReference type="ARBA" id="ARBA00022840"/>
    </source>
</evidence>
<dbReference type="SUPFAM" id="SSF55874">
    <property type="entry name" value="ATPase domain of HSP90 chaperone/DNA topoisomerase II/histidine kinase"/>
    <property type="match status" value="1"/>
</dbReference>
<reference evidence="11 12" key="1">
    <citation type="submission" date="2022-10" db="EMBL/GenBank/DDBJ databases">
        <title>Description of Fervidibacillus gen. nov. in the family Fervidibacillaceae fam. nov. with two species, Fervidibacillus albus sp. nov., and Fervidibacillus halotolerans sp. nov., isolated from tidal flat sediments.</title>
        <authorList>
            <person name="Kwon K.K."/>
            <person name="Yang S.-H."/>
        </authorList>
    </citation>
    <scope>NUCLEOTIDE SEQUENCE [LARGE SCALE GENOMIC DNA]</scope>
    <source>
        <strain evidence="11 12">DSM 23332</strain>
    </source>
</reference>
<dbReference type="InterPro" id="IPR002645">
    <property type="entry name" value="STAS_dom"/>
</dbReference>
<dbReference type="SMART" id="SM00387">
    <property type="entry name" value="HATPase_c"/>
    <property type="match status" value="1"/>
</dbReference>
<evidence type="ECO:0000259" key="9">
    <source>
        <dbReference type="PROSITE" id="PS50109"/>
    </source>
</evidence>
<gene>
    <name evidence="11" type="ORF">OEV82_06310</name>
</gene>
<name>A0ABT2WEF8_9BACI</name>
<dbReference type="PROSITE" id="PS50801">
    <property type="entry name" value="STAS"/>
    <property type="match status" value="1"/>
</dbReference>
<keyword evidence="12" id="KW-1185">Reference proteome</keyword>
<dbReference type="CDD" id="cd00082">
    <property type="entry name" value="HisKA"/>
    <property type="match status" value="1"/>
</dbReference>
<dbReference type="InterPro" id="IPR005467">
    <property type="entry name" value="His_kinase_dom"/>
</dbReference>
<dbReference type="InterPro" id="IPR004358">
    <property type="entry name" value="Sig_transdc_His_kin-like_C"/>
</dbReference>
<dbReference type="Pfam" id="PF02518">
    <property type="entry name" value="HATPase_c"/>
    <property type="match status" value="1"/>
</dbReference>
<dbReference type="InterPro" id="IPR003594">
    <property type="entry name" value="HATPase_dom"/>
</dbReference>
<comment type="catalytic activity">
    <reaction evidence="1">
        <text>ATP + protein L-histidine = ADP + protein N-phospho-L-histidine.</text>
        <dbReference type="EC" id="2.7.13.3"/>
    </reaction>
</comment>
<dbReference type="RefSeq" id="WP_173662558.1">
    <property type="nucleotide sequence ID" value="NZ_JAOUSE010000012.1"/>
</dbReference>
<keyword evidence="4" id="KW-0808">Transferase</keyword>
<keyword evidence="7 11" id="KW-0067">ATP-binding</keyword>
<feature type="domain" description="STAS" evidence="10">
    <location>
        <begin position="393"/>
        <end position="505"/>
    </location>
</feature>
<evidence type="ECO:0000313" key="11">
    <source>
        <dbReference type="EMBL" id="MCU9594066.1"/>
    </source>
</evidence>
<comment type="caution">
    <text evidence="11">The sequence shown here is derived from an EMBL/GenBank/DDBJ whole genome shotgun (WGS) entry which is preliminary data.</text>
</comment>
<dbReference type="PANTHER" id="PTHR43065:SF10">
    <property type="entry name" value="PEROXIDE STRESS-ACTIVATED HISTIDINE KINASE MAK3"/>
    <property type="match status" value="1"/>
</dbReference>
<dbReference type="EC" id="2.7.13.3" evidence="2"/>
<dbReference type="Gene3D" id="3.30.565.10">
    <property type="entry name" value="Histidine kinase-like ATPase, C-terminal domain"/>
    <property type="match status" value="1"/>
</dbReference>
<dbReference type="Proteomes" id="UP001208656">
    <property type="component" value="Unassembled WGS sequence"/>
</dbReference>
<protein>
    <recommendedName>
        <fullName evidence="2">histidine kinase</fullName>
        <ecNumber evidence="2">2.7.13.3</ecNumber>
    </recommendedName>
</protein>
<sequence length="517" mass="59395">MDGKKILRDESTINRLAAVGQIAAGIAHEVRNPLTAVKGFLDLLKEKHPHEYIDIALSELDQALVTMQNLLNVAKPKMDNEPFANINITTELESVLYLFQNQQYRIEVKTEFRDTNVQIIGKKNQIKRALFNLIKNAFEAIRDEGVIIVRHFRKKDRLFISISDTGVGIPEDKINILGTPFYTSKETGTGMGLAQVFATVYDHDGKVHVQSEVNVGTIFTLEFPILESTEIGVEDLNLTYKEGQNFSEFFEVNKQRFINILQSQAQDIFNHIQSVEVIDEEYINEHLRKIVRLLNEFDEFGLVMHAKESGKHWAKYELDLILKLEWFQSIRKVYWDFLYNYYEHKGITQKDLFELERKVNHNIDSLIKHFAASYTEYKDYLINAQNELIEDLNVPIIPLTDSMAVLPVVGTVDTKRARCIQQNVLEQIYQNNIKRIIIDLSGVTYMDTAVLGHLFNIISGIRIQGCKATLTGVRPEITNTIVELGIELHEKVDTMGTLKQAIHMYSKEFDVIESRGQ</sequence>
<dbReference type="Pfam" id="PF00512">
    <property type="entry name" value="HisKA"/>
    <property type="match status" value="1"/>
</dbReference>
<dbReference type="SUPFAM" id="SSF47384">
    <property type="entry name" value="Homodimeric domain of signal transducing histidine kinase"/>
    <property type="match status" value="1"/>
</dbReference>
<evidence type="ECO:0000259" key="10">
    <source>
        <dbReference type="PROSITE" id="PS50801"/>
    </source>
</evidence>
<dbReference type="PANTHER" id="PTHR43065">
    <property type="entry name" value="SENSOR HISTIDINE KINASE"/>
    <property type="match status" value="1"/>
</dbReference>
<dbReference type="CDD" id="cd00075">
    <property type="entry name" value="HATPase"/>
    <property type="match status" value="1"/>
</dbReference>
<feature type="domain" description="Histidine kinase" evidence="9">
    <location>
        <begin position="25"/>
        <end position="227"/>
    </location>
</feature>
<evidence type="ECO:0000313" key="12">
    <source>
        <dbReference type="Proteomes" id="UP001208656"/>
    </source>
</evidence>
<evidence type="ECO:0000256" key="1">
    <source>
        <dbReference type="ARBA" id="ARBA00000085"/>
    </source>
</evidence>
<keyword evidence="8" id="KW-0902">Two-component regulatory system</keyword>
<dbReference type="Pfam" id="PF01740">
    <property type="entry name" value="STAS"/>
    <property type="match status" value="1"/>
</dbReference>
<dbReference type="InterPro" id="IPR036513">
    <property type="entry name" value="STAS_dom_sf"/>
</dbReference>
<dbReference type="PRINTS" id="PR00344">
    <property type="entry name" value="BCTRLSENSOR"/>
</dbReference>
<keyword evidence="5" id="KW-0547">Nucleotide-binding</keyword>
<evidence type="ECO:0000256" key="2">
    <source>
        <dbReference type="ARBA" id="ARBA00012438"/>
    </source>
</evidence>
<dbReference type="InterPro" id="IPR003661">
    <property type="entry name" value="HisK_dim/P_dom"/>
</dbReference>
<proteinExistence type="predicted"/>
<dbReference type="InterPro" id="IPR036097">
    <property type="entry name" value="HisK_dim/P_sf"/>
</dbReference>
<keyword evidence="6" id="KW-0418">Kinase</keyword>
<dbReference type="EMBL" id="JAOUSE010000012">
    <property type="protein sequence ID" value="MCU9594066.1"/>
    <property type="molecule type" value="Genomic_DNA"/>
</dbReference>
<dbReference type="InterPro" id="IPR036890">
    <property type="entry name" value="HATPase_C_sf"/>
</dbReference>
<dbReference type="Gene3D" id="3.30.750.24">
    <property type="entry name" value="STAS domain"/>
    <property type="match status" value="1"/>
</dbReference>